<dbReference type="SUPFAM" id="SSF49599">
    <property type="entry name" value="TRAF domain-like"/>
    <property type="match status" value="2"/>
</dbReference>
<dbReference type="PANTHER" id="PTHR46162">
    <property type="entry name" value="TRAF-LIKE FAMILY PROTEIN"/>
    <property type="match status" value="1"/>
</dbReference>
<sequence length="215" mass="24281">MHYSKNNEQSKGWFCLNAGFGIGPYPSYFPKYLLWKNNANDILVSGDGNQKHGKHIEFKDDHLFAPNDRDRGSDWFMSFADLEDPKQGFLVDDTLIIEAEVKLLGLVSTKSNIVLYPVGYRGGKGNSISIFLSQSSIPSDTKFVVKFILRVKDQNNGNHVRIEDNHLFAPNDNNWGCNRFLSFADLDDPKQGFLVDDTLIIEAEVTFLGLVLEES</sequence>
<evidence type="ECO:0000313" key="2">
    <source>
        <dbReference type="EMBL" id="KAK0595968.1"/>
    </source>
</evidence>
<dbReference type="PROSITE" id="PS50144">
    <property type="entry name" value="MATH"/>
    <property type="match status" value="1"/>
</dbReference>
<accession>A0AA39SSN1</accession>
<dbReference type="PANTHER" id="PTHR46162:SF9">
    <property type="entry name" value="MATH DOMAIN-CONTAINING PROTEIN"/>
    <property type="match status" value="1"/>
</dbReference>
<dbReference type="AlphaFoldDB" id="A0AA39SSN1"/>
<dbReference type="InterPro" id="IPR008974">
    <property type="entry name" value="TRAF-like"/>
</dbReference>
<dbReference type="EMBL" id="JAUESC010000004">
    <property type="protein sequence ID" value="KAK0595968.1"/>
    <property type="molecule type" value="Genomic_DNA"/>
</dbReference>
<reference evidence="2" key="2">
    <citation type="submission" date="2023-06" db="EMBL/GenBank/DDBJ databases">
        <authorList>
            <person name="Swenson N.G."/>
            <person name="Wegrzyn J.L."/>
            <person name="Mcevoy S.L."/>
        </authorList>
    </citation>
    <scope>NUCLEOTIDE SEQUENCE</scope>
    <source>
        <strain evidence="2">NS2018</strain>
        <tissue evidence="2">Leaf</tissue>
    </source>
</reference>
<organism evidence="2 3">
    <name type="scientific">Acer saccharum</name>
    <name type="common">Sugar maple</name>
    <dbReference type="NCBI Taxonomy" id="4024"/>
    <lineage>
        <taxon>Eukaryota</taxon>
        <taxon>Viridiplantae</taxon>
        <taxon>Streptophyta</taxon>
        <taxon>Embryophyta</taxon>
        <taxon>Tracheophyta</taxon>
        <taxon>Spermatophyta</taxon>
        <taxon>Magnoliopsida</taxon>
        <taxon>eudicotyledons</taxon>
        <taxon>Gunneridae</taxon>
        <taxon>Pentapetalae</taxon>
        <taxon>rosids</taxon>
        <taxon>malvids</taxon>
        <taxon>Sapindales</taxon>
        <taxon>Sapindaceae</taxon>
        <taxon>Hippocastanoideae</taxon>
        <taxon>Acereae</taxon>
        <taxon>Acer</taxon>
    </lineage>
</organism>
<dbReference type="Pfam" id="PF00917">
    <property type="entry name" value="MATH"/>
    <property type="match status" value="1"/>
</dbReference>
<proteinExistence type="predicted"/>
<comment type="caution">
    <text evidence="2">The sequence shown here is derived from an EMBL/GenBank/DDBJ whole genome shotgun (WGS) entry which is preliminary data.</text>
</comment>
<name>A0AA39SSN1_ACESA</name>
<evidence type="ECO:0000313" key="3">
    <source>
        <dbReference type="Proteomes" id="UP001168877"/>
    </source>
</evidence>
<dbReference type="CDD" id="cd00121">
    <property type="entry name" value="MATH"/>
    <property type="match status" value="2"/>
</dbReference>
<reference evidence="2" key="1">
    <citation type="journal article" date="2022" name="Plant J.">
        <title>Strategies of tolerance reflected in two North American maple genomes.</title>
        <authorList>
            <person name="McEvoy S.L."/>
            <person name="Sezen U.U."/>
            <person name="Trouern-Trend A."/>
            <person name="McMahon S.M."/>
            <person name="Schaberg P.G."/>
            <person name="Yang J."/>
            <person name="Wegrzyn J.L."/>
            <person name="Swenson N.G."/>
        </authorList>
    </citation>
    <scope>NUCLEOTIDE SEQUENCE</scope>
    <source>
        <strain evidence="2">NS2018</strain>
    </source>
</reference>
<evidence type="ECO:0000259" key="1">
    <source>
        <dbReference type="PROSITE" id="PS50144"/>
    </source>
</evidence>
<protein>
    <recommendedName>
        <fullName evidence="1">MATH domain-containing protein</fullName>
    </recommendedName>
</protein>
<dbReference type="Pfam" id="PF22486">
    <property type="entry name" value="MATH_2"/>
    <property type="match status" value="1"/>
</dbReference>
<feature type="domain" description="MATH" evidence="1">
    <location>
        <begin position="69"/>
        <end position="205"/>
    </location>
</feature>
<dbReference type="Gene3D" id="2.60.210.10">
    <property type="entry name" value="Apoptosis, Tumor Necrosis Factor Receptor Associated Protein 2, Chain A"/>
    <property type="match status" value="2"/>
</dbReference>
<keyword evidence="3" id="KW-1185">Reference proteome</keyword>
<dbReference type="Proteomes" id="UP001168877">
    <property type="component" value="Unassembled WGS sequence"/>
</dbReference>
<gene>
    <name evidence="2" type="ORF">LWI29_011528</name>
</gene>
<dbReference type="InterPro" id="IPR002083">
    <property type="entry name" value="MATH/TRAF_dom"/>
</dbReference>